<dbReference type="PANTHER" id="PTHR47331:SF1">
    <property type="entry name" value="GAG-LIKE PROTEIN"/>
    <property type="match status" value="1"/>
</dbReference>
<gene>
    <name evidence="2" type="primary">LOC136089936</name>
</gene>
<dbReference type="PANTHER" id="PTHR47331">
    <property type="entry name" value="PHD-TYPE DOMAIN-CONTAINING PROTEIN"/>
    <property type="match status" value="1"/>
</dbReference>
<dbReference type="Proteomes" id="UP001652625">
    <property type="component" value="Chromosome 13"/>
</dbReference>
<reference evidence="2" key="1">
    <citation type="submission" date="2025-08" db="UniProtKB">
        <authorList>
            <consortium name="RefSeq"/>
        </authorList>
    </citation>
    <scope>IDENTIFICATION</scope>
</reference>
<name>A0ABM4DCI7_HYDVU</name>
<dbReference type="SUPFAM" id="SSF56672">
    <property type="entry name" value="DNA/RNA polymerases"/>
    <property type="match status" value="1"/>
</dbReference>
<dbReference type="GeneID" id="136089936"/>
<evidence type="ECO:0000313" key="2">
    <source>
        <dbReference type="RefSeq" id="XP_065672108.1"/>
    </source>
</evidence>
<sequence length="138" mass="15771">MYKVELPFKIDHPVKGDNYNLSKSRFLAFEKKLASDRDLLACYNIIIKDQLSKGIIEKVSNFELNIGDVYYLPHRTVIREDKLTSKFRIVFDASACTSGPSLNKCPFSGPLLTTSLYGTLLRFRAKRIALFVDIEKAF</sequence>
<organism evidence="1 2">
    <name type="scientific">Hydra vulgaris</name>
    <name type="common">Hydra</name>
    <name type="synonym">Hydra attenuata</name>
    <dbReference type="NCBI Taxonomy" id="6087"/>
    <lineage>
        <taxon>Eukaryota</taxon>
        <taxon>Metazoa</taxon>
        <taxon>Cnidaria</taxon>
        <taxon>Hydrozoa</taxon>
        <taxon>Hydroidolina</taxon>
        <taxon>Anthoathecata</taxon>
        <taxon>Aplanulata</taxon>
        <taxon>Hydridae</taxon>
        <taxon>Hydra</taxon>
    </lineage>
</organism>
<proteinExistence type="predicted"/>
<evidence type="ECO:0000313" key="1">
    <source>
        <dbReference type="Proteomes" id="UP001652625"/>
    </source>
</evidence>
<dbReference type="RefSeq" id="XP_065672108.1">
    <property type="nucleotide sequence ID" value="XM_065816036.1"/>
</dbReference>
<accession>A0ABM4DCI7</accession>
<protein>
    <submittedName>
        <fullName evidence="2">Uncharacterized protein LOC136089936</fullName>
    </submittedName>
</protein>
<dbReference type="InterPro" id="IPR043502">
    <property type="entry name" value="DNA/RNA_pol_sf"/>
</dbReference>
<keyword evidence="1" id="KW-1185">Reference proteome</keyword>